<evidence type="ECO:0000313" key="2">
    <source>
        <dbReference type="Proteomes" id="UP001144673"/>
    </source>
</evidence>
<gene>
    <name evidence="1" type="ORF">LMH87_009984</name>
</gene>
<organism evidence="1 2">
    <name type="scientific">Akanthomyces muscarius</name>
    <name type="common">Entomopathogenic fungus</name>
    <name type="synonym">Lecanicillium muscarium</name>
    <dbReference type="NCBI Taxonomy" id="2231603"/>
    <lineage>
        <taxon>Eukaryota</taxon>
        <taxon>Fungi</taxon>
        <taxon>Dikarya</taxon>
        <taxon>Ascomycota</taxon>
        <taxon>Pezizomycotina</taxon>
        <taxon>Sordariomycetes</taxon>
        <taxon>Hypocreomycetidae</taxon>
        <taxon>Hypocreales</taxon>
        <taxon>Cordycipitaceae</taxon>
        <taxon>Akanthomyces</taxon>
    </lineage>
</organism>
<dbReference type="GeneID" id="80897143"/>
<protein>
    <submittedName>
        <fullName evidence="1">Uncharacterized protein</fullName>
    </submittedName>
</protein>
<proteinExistence type="predicted"/>
<name>A0A9W8QFT0_AKAMU</name>
<reference evidence="1" key="1">
    <citation type="journal article" date="2023" name="Access Microbiol">
        <title>De-novo genome assembly for Akanthomyces muscarius, a biocontrol agent of insect agricultural pests.</title>
        <authorList>
            <person name="Erdos Z."/>
            <person name="Studholme D.J."/>
            <person name="Raymond B."/>
            <person name="Sharma M."/>
        </authorList>
    </citation>
    <scope>NUCLEOTIDE SEQUENCE</scope>
    <source>
        <strain evidence="1">Ve6</strain>
    </source>
</reference>
<dbReference type="Proteomes" id="UP001144673">
    <property type="component" value="Chromosome 5"/>
</dbReference>
<dbReference type="KEGG" id="amus:LMH87_009984"/>
<keyword evidence="2" id="KW-1185">Reference proteome</keyword>
<dbReference type="EMBL" id="JAJHUN010000008">
    <property type="protein sequence ID" value="KAJ4153499.1"/>
    <property type="molecule type" value="Genomic_DNA"/>
</dbReference>
<dbReference type="AlphaFoldDB" id="A0A9W8QFT0"/>
<sequence>MDLPCPHPLRFPVTYPWSSPYCRHVGLLQIEYPVVVTSLRCCGAGVPDNGKLWLSKLSTLKFPRSHLLSHARWILEA</sequence>
<dbReference type="RefSeq" id="XP_056054157.1">
    <property type="nucleotide sequence ID" value="XM_056197072.1"/>
</dbReference>
<comment type="caution">
    <text evidence="1">The sequence shown here is derived from an EMBL/GenBank/DDBJ whole genome shotgun (WGS) entry which is preliminary data.</text>
</comment>
<accession>A0A9W8QFT0</accession>
<evidence type="ECO:0000313" key="1">
    <source>
        <dbReference type="EMBL" id="KAJ4153499.1"/>
    </source>
</evidence>